<proteinExistence type="predicted"/>
<keyword evidence="3" id="KW-1185">Reference proteome</keyword>
<comment type="caution">
    <text evidence="2">The sequence shown here is derived from an EMBL/GenBank/DDBJ whole genome shotgun (WGS) entry which is preliminary data.</text>
</comment>
<reference evidence="2 3" key="1">
    <citation type="submission" date="2024-02" db="EMBL/GenBank/DDBJ databases">
        <authorList>
            <person name="Chen Y."/>
            <person name="Shah S."/>
            <person name="Dougan E. K."/>
            <person name="Thang M."/>
            <person name="Chan C."/>
        </authorList>
    </citation>
    <scope>NUCLEOTIDE SEQUENCE [LARGE SCALE GENOMIC DNA]</scope>
</reference>
<feature type="compositionally biased region" description="Polar residues" evidence="1">
    <location>
        <begin position="380"/>
        <end position="400"/>
    </location>
</feature>
<sequence length="400" mass="42834">MFATFRFARRGWEECHQRVLQLYSDAGVPAWALDELKTGLLEAYAQSAVLFYDPADPSAPAAEPSSSSGYSVSDAPAVGVIFPPPSVAVYCKSPLRSEGANVDVHVISFSSSFLDLSHPENQDFLPMSAEKWKVVTRKIQWLCGTIFSCASQRRLDQVSWDLTSAGAAAESDDAAALRQVVKATVKEMEYLFQVDLAAPSTLKDAIEGASYSLLVTSDGSGDPCGLRECSALPLLCSPSINPHLSQVPVEALKINEPKKWKPSAPVEADLLGTSGAVPVPPQADLLEVQAVPAVNPVDVSKEQLPPVQPAQAAQAETSDLLGNLTTDNLPSTIGSAPPVSVPNGGVGCLGRWHPSAMSWIGWTTCRVPPCWTRRHRTRDQQASLGETRLPRQTSMSFGTP</sequence>
<gene>
    <name evidence="2" type="ORF">CCMP2556_LOCUS3947</name>
</gene>
<accession>A0ABP0I1R0</accession>
<protein>
    <submittedName>
        <fullName evidence="2">Uncharacterized protein</fullName>
    </submittedName>
</protein>
<feature type="region of interest" description="Disordered" evidence="1">
    <location>
        <begin position="377"/>
        <end position="400"/>
    </location>
</feature>
<evidence type="ECO:0000313" key="3">
    <source>
        <dbReference type="Proteomes" id="UP001642484"/>
    </source>
</evidence>
<organism evidence="2 3">
    <name type="scientific">Durusdinium trenchii</name>
    <dbReference type="NCBI Taxonomy" id="1381693"/>
    <lineage>
        <taxon>Eukaryota</taxon>
        <taxon>Sar</taxon>
        <taxon>Alveolata</taxon>
        <taxon>Dinophyceae</taxon>
        <taxon>Suessiales</taxon>
        <taxon>Symbiodiniaceae</taxon>
        <taxon>Durusdinium</taxon>
    </lineage>
</organism>
<evidence type="ECO:0000256" key="1">
    <source>
        <dbReference type="SAM" id="MobiDB-lite"/>
    </source>
</evidence>
<dbReference type="Proteomes" id="UP001642484">
    <property type="component" value="Unassembled WGS sequence"/>
</dbReference>
<evidence type="ECO:0000313" key="2">
    <source>
        <dbReference type="EMBL" id="CAK8995214.1"/>
    </source>
</evidence>
<dbReference type="EMBL" id="CAXAMN010001570">
    <property type="protein sequence ID" value="CAK8995214.1"/>
    <property type="molecule type" value="Genomic_DNA"/>
</dbReference>
<name>A0ABP0I1R0_9DINO</name>